<proteinExistence type="predicted"/>
<dbReference type="PROSITE" id="PS00194">
    <property type="entry name" value="THIOREDOXIN_1"/>
    <property type="match status" value="1"/>
</dbReference>
<accession>A0A5S3P864</accession>
<evidence type="ECO:0000313" key="6">
    <source>
        <dbReference type="EMBL" id="TMM48443.1"/>
    </source>
</evidence>
<organism evidence="6 7">
    <name type="scientific">Qipengyuania marisflavi</name>
    <dbReference type="NCBI Taxonomy" id="2486356"/>
    <lineage>
        <taxon>Bacteria</taxon>
        <taxon>Pseudomonadati</taxon>
        <taxon>Pseudomonadota</taxon>
        <taxon>Alphaproteobacteria</taxon>
        <taxon>Sphingomonadales</taxon>
        <taxon>Erythrobacteraceae</taxon>
        <taxon>Qipengyuania</taxon>
    </lineage>
</organism>
<dbReference type="GO" id="GO:0006950">
    <property type="term" value="P:response to stress"/>
    <property type="evidence" value="ECO:0007669"/>
    <property type="project" value="UniProtKB-ARBA"/>
</dbReference>
<evidence type="ECO:0000256" key="1">
    <source>
        <dbReference type="ARBA" id="ARBA00022448"/>
    </source>
</evidence>
<dbReference type="CDD" id="cd02947">
    <property type="entry name" value="TRX_family"/>
    <property type="match status" value="1"/>
</dbReference>
<keyword evidence="7" id="KW-1185">Reference proteome</keyword>
<keyword evidence="1" id="KW-0813">Transport</keyword>
<name>A0A5S3P864_9SPHN</name>
<keyword evidence="3" id="KW-1015">Disulfide bond</keyword>
<protein>
    <submittedName>
        <fullName evidence="6">Tetratricopeptide repeat protein</fullName>
    </submittedName>
</protein>
<dbReference type="RefSeq" id="WP_138618127.1">
    <property type="nucleotide sequence ID" value="NZ_VCAO01000003.1"/>
</dbReference>
<dbReference type="Gene3D" id="3.40.30.10">
    <property type="entry name" value="Glutaredoxin"/>
    <property type="match status" value="1"/>
</dbReference>
<comment type="caution">
    <text evidence="6">The sequence shown here is derived from an EMBL/GenBank/DDBJ whole genome shotgun (WGS) entry which is preliminary data.</text>
</comment>
<reference evidence="6 7" key="1">
    <citation type="submission" date="2019-05" db="EMBL/GenBank/DDBJ databases">
        <title>Erythrobacter marisflavi sp. nov., isolated from isolated from water of an estuary environment.</title>
        <authorList>
            <person name="Yoon J.-H."/>
        </authorList>
    </citation>
    <scope>NUCLEOTIDE SEQUENCE [LARGE SCALE GENOMIC DNA]</scope>
    <source>
        <strain evidence="6 7">KEM-5</strain>
    </source>
</reference>
<dbReference type="GO" id="GO:0005737">
    <property type="term" value="C:cytoplasm"/>
    <property type="evidence" value="ECO:0007669"/>
    <property type="project" value="TreeGrafter"/>
</dbReference>
<dbReference type="PANTHER" id="PTHR45663:SF11">
    <property type="entry name" value="GEO12009P1"/>
    <property type="match status" value="1"/>
</dbReference>
<evidence type="ECO:0000259" key="5">
    <source>
        <dbReference type="PROSITE" id="PS51352"/>
    </source>
</evidence>
<dbReference type="InterPro" id="IPR036249">
    <property type="entry name" value="Thioredoxin-like_sf"/>
</dbReference>
<dbReference type="Pfam" id="PF14559">
    <property type="entry name" value="TPR_19"/>
    <property type="match status" value="1"/>
</dbReference>
<dbReference type="PANTHER" id="PTHR45663">
    <property type="entry name" value="GEO12009P1"/>
    <property type="match status" value="1"/>
</dbReference>
<dbReference type="SUPFAM" id="SSF52833">
    <property type="entry name" value="Thioredoxin-like"/>
    <property type="match status" value="1"/>
</dbReference>
<sequence>MGLSIDEQKAVDRFRTNVVEPSMTKLVILDFYADWCGPCKALTPMLEKVAAEYADKGVILAKIDVDADKFVAAQFQVQSIPTVYAMFQGQPVADLTPMRSESQLKQTIDQLLTQLPIGEGAAAADAGPDVAQLVAMGDETLAGGDAERAAGIFAQIIEMTPDNAAAQAGLVRALAQAGHVEQAQAALAAAEANPALADDPLLAQARSALELAGNRVDDGELAALRDKAQADPADMAARYAYAEAAFAGGDRESAGTELLAMFTADREWNDGAAKAKLLQIFEAVGMEDPWVVATRRQLSRLLFG</sequence>
<keyword evidence="2" id="KW-0249">Electron transport</keyword>
<evidence type="ECO:0000313" key="7">
    <source>
        <dbReference type="Proteomes" id="UP000309668"/>
    </source>
</evidence>
<dbReference type="SUPFAM" id="SSF48452">
    <property type="entry name" value="TPR-like"/>
    <property type="match status" value="1"/>
</dbReference>
<dbReference type="Gene3D" id="1.25.40.10">
    <property type="entry name" value="Tetratricopeptide repeat domain"/>
    <property type="match status" value="1"/>
</dbReference>
<dbReference type="InterPro" id="IPR011990">
    <property type="entry name" value="TPR-like_helical_dom_sf"/>
</dbReference>
<keyword evidence="4" id="KW-0676">Redox-active center</keyword>
<evidence type="ECO:0000256" key="3">
    <source>
        <dbReference type="ARBA" id="ARBA00023157"/>
    </source>
</evidence>
<evidence type="ECO:0000256" key="2">
    <source>
        <dbReference type="ARBA" id="ARBA00022982"/>
    </source>
</evidence>
<dbReference type="EMBL" id="VCAO01000003">
    <property type="protein sequence ID" value="TMM48443.1"/>
    <property type="molecule type" value="Genomic_DNA"/>
</dbReference>
<dbReference type="GO" id="GO:0015035">
    <property type="term" value="F:protein-disulfide reductase activity"/>
    <property type="evidence" value="ECO:0007669"/>
    <property type="project" value="TreeGrafter"/>
</dbReference>
<gene>
    <name evidence="6" type="ORF">FEV51_09240</name>
</gene>
<dbReference type="AlphaFoldDB" id="A0A5S3P864"/>
<dbReference type="Pfam" id="PF00085">
    <property type="entry name" value="Thioredoxin"/>
    <property type="match status" value="1"/>
</dbReference>
<dbReference type="OrthoDB" id="9790390at2"/>
<dbReference type="Pfam" id="PF14561">
    <property type="entry name" value="TPR_20"/>
    <property type="match status" value="1"/>
</dbReference>
<feature type="domain" description="Thioredoxin" evidence="5">
    <location>
        <begin position="1"/>
        <end position="113"/>
    </location>
</feature>
<dbReference type="InterPro" id="IPR017937">
    <property type="entry name" value="Thioredoxin_CS"/>
</dbReference>
<dbReference type="Proteomes" id="UP000309668">
    <property type="component" value="Unassembled WGS sequence"/>
</dbReference>
<dbReference type="PROSITE" id="PS51352">
    <property type="entry name" value="THIOREDOXIN_2"/>
    <property type="match status" value="1"/>
</dbReference>
<evidence type="ECO:0000256" key="4">
    <source>
        <dbReference type="ARBA" id="ARBA00023284"/>
    </source>
</evidence>
<dbReference type="InterPro" id="IPR013766">
    <property type="entry name" value="Thioredoxin_domain"/>
</dbReference>